<proteinExistence type="inferred from homology"/>
<dbReference type="PRINTS" id="PR00719">
    <property type="entry name" value="LMWPTPASE"/>
</dbReference>
<dbReference type="RefSeq" id="WP_077687208.1">
    <property type="nucleotide sequence ID" value="NZ_CP019606.1"/>
</dbReference>
<dbReference type="InterPro" id="IPR050438">
    <property type="entry name" value="LMW_PTPase"/>
</dbReference>
<accession>A0A1Q2CRW6</accession>
<dbReference type="OrthoDB" id="9784339at2"/>
<dbReference type="GO" id="GO:0004725">
    <property type="term" value="F:protein tyrosine phosphatase activity"/>
    <property type="evidence" value="ECO:0007669"/>
    <property type="project" value="UniProtKB-EC"/>
</dbReference>
<dbReference type="Pfam" id="PF01451">
    <property type="entry name" value="LMWPc"/>
    <property type="match status" value="1"/>
</dbReference>
<feature type="domain" description="Phosphotyrosine protein phosphatase I" evidence="6">
    <location>
        <begin position="6"/>
        <end position="182"/>
    </location>
</feature>
<keyword evidence="8" id="KW-1185">Reference proteome</keyword>
<dbReference type="KEGG" id="tes:BW730_16505"/>
<dbReference type="InterPro" id="IPR036196">
    <property type="entry name" value="Ptyr_pPase_sf"/>
</dbReference>
<reference evidence="8" key="1">
    <citation type="submission" date="2017-02" db="EMBL/GenBank/DDBJ databases">
        <title>Tessaracoccus aquaemaris sp. nov., isolated from the intestine of a Korean rockfish, Sebastes schlegelii, in a marine aquaculture pond.</title>
        <authorList>
            <person name="Tak E.J."/>
            <person name="Bae J.-W."/>
        </authorList>
    </citation>
    <scope>NUCLEOTIDE SEQUENCE [LARGE SCALE GENOMIC DNA]</scope>
    <source>
        <strain evidence="8">NSG39</strain>
    </source>
</reference>
<dbReference type="PANTHER" id="PTHR11717">
    <property type="entry name" value="LOW MOLECULAR WEIGHT PROTEIN TYROSINE PHOSPHATASE"/>
    <property type="match status" value="1"/>
</dbReference>
<dbReference type="InterPro" id="IPR017867">
    <property type="entry name" value="Tyr_phospatase_low_mol_wt"/>
</dbReference>
<feature type="active site" description="Nucleophile" evidence="5">
    <location>
        <position position="12"/>
    </location>
</feature>
<evidence type="ECO:0000256" key="2">
    <source>
        <dbReference type="ARBA" id="ARBA00013064"/>
    </source>
</evidence>
<dbReference type="Proteomes" id="UP000188145">
    <property type="component" value="Chromosome"/>
</dbReference>
<comment type="similarity">
    <text evidence="1">Belongs to the low molecular weight phosphotyrosine protein phosphatase family.</text>
</comment>
<evidence type="ECO:0000313" key="7">
    <source>
        <dbReference type="EMBL" id="AQP48854.1"/>
    </source>
</evidence>
<dbReference type="SMART" id="SM00226">
    <property type="entry name" value="LMWPc"/>
    <property type="match status" value="1"/>
</dbReference>
<evidence type="ECO:0000313" key="8">
    <source>
        <dbReference type="Proteomes" id="UP000188145"/>
    </source>
</evidence>
<protein>
    <recommendedName>
        <fullName evidence="2">protein-tyrosine-phosphatase</fullName>
        <ecNumber evidence="2">3.1.3.48</ecNumber>
    </recommendedName>
</protein>
<dbReference type="Gene3D" id="3.40.50.2300">
    <property type="match status" value="1"/>
</dbReference>
<evidence type="ECO:0000256" key="4">
    <source>
        <dbReference type="ARBA" id="ARBA00022912"/>
    </source>
</evidence>
<sequence>MSVEAYRVLAVCTGNICRSPAAQMLLHAELGAGATVTSAGTAAMVGNPIEPPMAKLLRESGHATSAFAARQLVAEDIIRADLILTMTREHRARTVALVPAAVRRTFTLLELARIAASGEVPRLLGITPRVRFLEFVAAAGRQRSSGKVISDDDVPDPYRRGGREYRASYALISGAIDRIAAALR</sequence>
<dbReference type="STRING" id="1332264.BW730_16505"/>
<dbReference type="PANTHER" id="PTHR11717:SF7">
    <property type="entry name" value="LOW MOLECULAR WEIGHT PHOSPHOTYROSINE PROTEIN PHOSPHATASE"/>
    <property type="match status" value="1"/>
</dbReference>
<gene>
    <name evidence="7" type="ORF">BW730_16505</name>
</gene>
<dbReference type="SUPFAM" id="SSF52788">
    <property type="entry name" value="Phosphotyrosine protein phosphatases I"/>
    <property type="match status" value="1"/>
</dbReference>
<name>A0A1Q2CRW6_9ACTN</name>
<dbReference type="InterPro" id="IPR023485">
    <property type="entry name" value="Ptyr_pPase"/>
</dbReference>
<evidence type="ECO:0000256" key="5">
    <source>
        <dbReference type="PIRSR" id="PIRSR617867-1"/>
    </source>
</evidence>
<evidence type="ECO:0000256" key="3">
    <source>
        <dbReference type="ARBA" id="ARBA00022801"/>
    </source>
</evidence>
<keyword evidence="4" id="KW-0904">Protein phosphatase</keyword>
<keyword evidence="3" id="KW-0378">Hydrolase</keyword>
<dbReference type="AlphaFoldDB" id="A0A1Q2CRW6"/>
<organism evidence="7 8">
    <name type="scientific">Tessaracoccus aquimaris</name>
    <dbReference type="NCBI Taxonomy" id="1332264"/>
    <lineage>
        <taxon>Bacteria</taxon>
        <taxon>Bacillati</taxon>
        <taxon>Actinomycetota</taxon>
        <taxon>Actinomycetes</taxon>
        <taxon>Propionibacteriales</taxon>
        <taxon>Propionibacteriaceae</taxon>
        <taxon>Tessaracoccus</taxon>
    </lineage>
</organism>
<feature type="active site" evidence="5">
    <location>
        <position position="18"/>
    </location>
</feature>
<dbReference type="EMBL" id="CP019606">
    <property type="protein sequence ID" value="AQP48854.1"/>
    <property type="molecule type" value="Genomic_DNA"/>
</dbReference>
<evidence type="ECO:0000256" key="1">
    <source>
        <dbReference type="ARBA" id="ARBA00011063"/>
    </source>
</evidence>
<evidence type="ECO:0000259" key="6">
    <source>
        <dbReference type="SMART" id="SM00226"/>
    </source>
</evidence>
<dbReference type="EC" id="3.1.3.48" evidence="2"/>